<sequence>MLHERVRGCLWGLAVGDALGEPFEGLSPEEARRSPSRSTPLRTTDDTQLAIATLDAVLELGYVDRHTIARRMLSLSVPRMGPTTKASLQEYAKRGGFVPEKGSTDGAAMRAGPMGLLFEEPERVVNATALSSLTTHGESIAISAACAVACAVWACTVDESPIRWALWGAKRGAEYGRCGRSGKSLVPHLKRAIRSSKSAPYIDVQRTFGTGIESTEAVPCAMHLIARGLGFAESVMLAARGGGDADTIASMVGCVIGTREGVRAIPEDWMRSLSSALPADIELLSRRVVRFRGSHRG</sequence>
<evidence type="ECO:0008006" key="7">
    <source>
        <dbReference type="Google" id="ProtNLM"/>
    </source>
</evidence>
<evidence type="ECO:0000256" key="4">
    <source>
        <dbReference type="SAM" id="MobiDB-lite"/>
    </source>
</evidence>
<dbReference type="RefSeq" id="WP_042686581.1">
    <property type="nucleotide sequence ID" value="NZ_DUIH01000014.1"/>
</dbReference>
<dbReference type="InterPro" id="IPR050792">
    <property type="entry name" value="ADP-ribosylglycohydrolase"/>
</dbReference>
<dbReference type="GO" id="GO:0016787">
    <property type="term" value="F:hydrolase activity"/>
    <property type="evidence" value="ECO:0007669"/>
    <property type="project" value="UniProtKB-KW"/>
</dbReference>
<dbReference type="InterPro" id="IPR005502">
    <property type="entry name" value="Ribosyl_crysJ1"/>
</dbReference>
<name>A0A832RV13_9EURY</name>
<evidence type="ECO:0000256" key="3">
    <source>
        <dbReference type="PIRSR" id="PIRSR605502-1"/>
    </source>
</evidence>
<proteinExistence type="inferred from homology"/>
<dbReference type="AlphaFoldDB" id="A0A832RV13"/>
<evidence type="ECO:0000256" key="1">
    <source>
        <dbReference type="ARBA" id="ARBA00010702"/>
    </source>
</evidence>
<organism evidence="5 6">
    <name type="scientific">Methermicoccus shengliensis</name>
    <dbReference type="NCBI Taxonomy" id="660064"/>
    <lineage>
        <taxon>Archaea</taxon>
        <taxon>Methanobacteriati</taxon>
        <taxon>Methanobacteriota</taxon>
        <taxon>Stenosarchaea group</taxon>
        <taxon>Methanomicrobia</taxon>
        <taxon>Methanosarcinales</taxon>
        <taxon>Methermicoccaceae</taxon>
        <taxon>Methermicoccus</taxon>
    </lineage>
</organism>
<dbReference type="GO" id="GO:0046872">
    <property type="term" value="F:metal ion binding"/>
    <property type="evidence" value="ECO:0007669"/>
    <property type="project" value="UniProtKB-KW"/>
</dbReference>
<feature type="binding site" evidence="3">
    <location>
        <position position="45"/>
    </location>
    <ligand>
        <name>Mg(2+)</name>
        <dbReference type="ChEBI" id="CHEBI:18420"/>
        <label>1</label>
    </ligand>
</feature>
<feature type="binding site" evidence="3">
    <location>
        <position position="244"/>
    </location>
    <ligand>
        <name>Mg(2+)</name>
        <dbReference type="ChEBI" id="CHEBI:18420"/>
        <label>1</label>
    </ligand>
</feature>
<keyword evidence="3" id="KW-0479">Metal-binding</keyword>
<comment type="similarity">
    <text evidence="1">Belongs to the ADP-ribosylglycohydrolase family.</text>
</comment>
<comment type="cofactor">
    <cofactor evidence="3">
        <name>Mg(2+)</name>
        <dbReference type="ChEBI" id="CHEBI:18420"/>
    </cofactor>
    <text evidence="3">Binds 2 magnesium ions per subunit.</text>
</comment>
<feature type="binding site" evidence="3">
    <location>
        <position position="44"/>
    </location>
    <ligand>
        <name>Mg(2+)</name>
        <dbReference type="ChEBI" id="CHEBI:18420"/>
        <label>1</label>
    </ligand>
</feature>
<keyword evidence="2" id="KW-0378">Hydrolase</keyword>
<dbReference type="Proteomes" id="UP000600363">
    <property type="component" value="Unassembled WGS sequence"/>
</dbReference>
<dbReference type="Gene3D" id="1.10.4080.10">
    <property type="entry name" value="ADP-ribosylation/Crystallin J1"/>
    <property type="match status" value="1"/>
</dbReference>
<feature type="binding site" evidence="3">
    <location>
        <position position="246"/>
    </location>
    <ligand>
        <name>Mg(2+)</name>
        <dbReference type="ChEBI" id="CHEBI:18420"/>
        <label>1</label>
    </ligand>
</feature>
<dbReference type="Pfam" id="PF03747">
    <property type="entry name" value="ADP_ribosyl_GH"/>
    <property type="match status" value="1"/>
</dbReference>
<keyword evidence="3" id="KW-0460">Magnesium</keyword>
<dbReference type="SUPFAM" id="SSF101478">
    <property type="entry name" value="ADP-ribosylglycohydrolase"/>
    <property type="match status" value="1"/>
</dbReference>
<reference evidence="5" key="1">
    <citation type="journal article" date="2020" name="bioRxiv">
        <title>A rank-normalized archaeal taxonomy based on genome phylogeny resolves widespread incomplete and uneven classifications.</title>
        <authorList>
            <person name="Rinke C."/>
            <person name="Chuvochina M."/>
            <person name="Mussig A.J."/>
            <person name="Chaumeil P.-A."/>
            <person name="Waite D.W."/>
            <person name="Whitman W.B."/>
            <person name="Parks D.H."/>
            <person name="Hugenholtz P."/>
        </authorList>
    </citation>
    <scope>NUCLEOTIDE SEQUENCE</scope>
    <source>
        <strain evidence="5">UBA12518</strain>
    </source>
</reference>
<feature type="binding site" evidence="3">
    <location>
        <position position="247"/>
    </location>
    <ligand>
        <name>Mg(2+)</name>
        <dbReference type="ChEBI" id="CHEBI:18420"/>
        <label>1</label>
    </ligand>
</feature>
<feature type="binding site" evidence="3">
    <location>
        <position position="46"/>
    </location>
    <ligand>
        <name>Mg(2+)</name>
        <dbReference type="ChEBI" id="CHEBI:18420"/>
        <label>1</label>
    </ligand>
</feature>
<dbReference type="InterPro" id="IPR036705">
    <property type="entry name" value="Ribosyl_crysJ1_sf"/>
</dbReference>
<evidence type="ECO:0000313" key="5">
    <source>
        <dbReference type="EMBL" id="HIH69862.1"/>
    </source>
</evidence>
<accession>A0A832RV13</accession>
<feature type="region of interest" description="Disordered" evidence="4">
    <location>
        <begin position="24"/>
        <end position="44"/>
    </location>
</feature>
<protein>
    <recommendedName>
        <fullName evidence="7">ADP-ribosylglycohydrolase</fullName>
    </recommendedName>
</protein>
<dbReference type="PANTHER" id="PTHR16222">
    <property type="entry name" value="ADP-RIBOSYLGLYCOHYDROLASE"/>
    <property type="match status" value="1"/>
</dbReference>
<comment type="caution">
    <text evidence="5">The sequence shown here is derived from an EMBL/GenBank/DDBJ whole genome shotgun (WGS) entry which is preliminary data.</text>
</comment>
<evidence type="ECO:0000256" key="2">
    <source>
        <dbReference type="ARBA" id="ARBA00022801"/>
    </source>
</evidence>
<dbReference type="PANTHER" id="PTHR16222:SF24">
    <property type="entry name" value="ADP-RIBOSYLHYDROLASE ARH3"/>
    <property type="match status" value="1"/>
</dbReference>
<gene>
    <name evidence="5" type="ORF">HA299_04495</name>
</gene>
<dbReference type="EMBL" id="DUIH01000014">
    <property type="protein sequence ID" value="HIH69862.1"/>
    <property type="molecule type" value="Genomic_DNA"/>
</dbReference>
<evidence type="ECO:0000313" key="6">
    <source>
        <dbReference type="Proteomes" id="UP000600363"/>
    </source>
</evidence>